<dbReference type="PROSITE" id="PS50887">
    <property type="entry name" value="GGDEF"/>
    <property type="match status" value="1"/>
</dbReference>
<protein>
    <submittedName>
        <fullName evidence="2">GGDEF domain-containing protein</fullName>
        <ecNumber evidence="2">2.7.7.65</ecNumber>
    </submittedName>
</protein>
<feature type="domain" description="GGDEF" evidence="1">
    <location>
        <begin position="184"/>
        <end position="317"/>
    </location>
</feature>
<proteinExistence type="predicted"/>
<dbReference type="EMBL" id="JBHTMU010000028">
    <property type="protein sequence ID" value="MFD1343644.1"/>
    <property type="molecule type" value="Genomic_DNA"/>
</dbReference>
<dbReference type="Pfam" id="PF00990">
    <property type="entry name" value="GGDEF"/>
    <property type="match status" value="1"/>
</dbReference>
<evidence type="ECO:0000259" key="1">
    <source>
        <dbReference type="PROSITE" id="PS50887"/>
    </source>
</evidence>
<dbReference type="InterPro" id="IPR000160">
    <property type="entry name" value="GGDEF_dom"/>
</dbReference>
<dbReference type="Gene3D" id="3.30.70.270">
    <property type="match status" value="1"/>
</dbReference>
<dbReference type="SUPFAM" id="SSF55073">
    <property type="entry name" value="Nucleotide cyclase"/>
    <property type="match status" value="1"/>
</dbReference>
<dbReference type="Proteomes" id="UP001597135">
    <property type="component" value="Unassembled WGS sequence"/>
</dbReference>
<keyword evidence="2" id="KW-0808">Transferase</keyword>
<dbReference type="NCBIfam" id="TIGR00254">
    <property type="entry name" value="GGDEF"/>
    <property type="match status" value="1"/>
</dbReference>
<organism evidence="2 3">
    <name type="scientific">Litorisediminicola beolgyonensis</name>
    <dbReference type="NCBI Taxonomy" id="1173614"/>
    <lineage>
        <taxon>Bacteria</taxon>
        <taxon>Pseudomonadati</taxon>
        <taxon>Pseudomonadota</taxon>
        <taxon>Alphaproteobacteria</taxon>
        <taxon>Rhodobacterales</taxon>
        <taxon>Paracoccaceae</taxon>
        <taxon>Litorisediminicola</taxon>
    </lineage>
</organism>
<accession>A0ABW3ZKR9</accession>
<dbReference type="InterPro" id="IPR043128">
    <property type="entry name" value="Rev_trsase/Diguanyl_cyclase"/>
</dbReference>
<comment type="caution">
    <text evidence="2">The sequence shown here is derived from an EMBL/GenBank/DDBJ whole genome shotgun (WGS) entry which is preliminary data.</text>
</comment>
<dbReference type="PANTHER" id="PTHR46663">
    <property type="entry name" value="DIGUANYLATE CYCLASE DGCT-RELATED"/>
    <property type="match status" value="1"/>
</dbReference>
<dbReference type="InterPro" id="IPR029787">
    <property type="entry name" value="Nucleotide_cyclase"/>
</dbReference>
<dbReference type="SMART" id="SM00267">
    <property type="entry name" value="GGDEF"/>
    <property type="match status" value="1"/>
</dbReference>
<keyword evidence="2" id="KW-0548">Nucleotidyltransferase</keyword>
<dbReference type="CDD" id="cd01949">
    <property type="entry name" value="GGDEF"/>
    <property type="match status" value="1"/>
</dbReference>
<dbReference type="EC" id="2.7.7.65" evidence="2"/>
<gene>
    <name evidence="2" type="ORF">ACFQ4E_14535</name>
</gene>
<dbReference type="RefSeq" id="WP_386804775.1">
    <property type="nucleotide sequence ID" value="NZ_JBHTMU010000028.1"/>
</dbReference>
<evidence type="ECO:0000313" key="3">
    <source>
        <dbReference type="Proteomes" id="UP001597135"/>
    </source>
</evidence>
<dbReference type="PANTHER" id="PTHR46663:SF4">
    <property type="entry name" value="DIGUANYLATE CYCLASE DGCT-RELATED"/>
    <property type="match status" value="1"/>
</dbReference>
<dbReference type="GO" id="GO:0052621">
    <property type="term" value="F:diguanylate cyclase activity"/>
    <property type="evidence" value="ECO:0007669"/>
    <property type="project" value="UniProtKB-EC"/>
</dbReference>
<evidence type="ECO:0000313" key="2">
    <source>
        <dbReference type="EMBL" id="MFD1343644.1"/>
    </source>
</evidence>
<dbReference type="InterPro" id="IPR052163">
    <property type="entry name" value="DGC-Regulatory_Protein"/>
</dbReference>
<reference evidence="3" key="1">
    <citation type="journal article" date="2019" name="Int. J. Syst. Evol. Microbiol.">
        <title>The Global Catalogue of Microorganisms (GCM) 10K type strain sequencing project: providing services to taxonomists for standard genome sequencing and annotation.</title>
        <authorList>
            <consortium name="The Broad Institute Genomics Platform"/>
            <consortium name="The Broad Institute Genome Sequencing Center for Infectious Disease"/>
            <person name="Wu L."/>
            <person name="Ma J."/>
        </authorList>
    </citation>
    <scope>NUCLEOTIDE SEQUENCE [LARGE SCALE GENOMIC DNA]</scope>
    <source>
        <strain evidence="3">CCUG 62953</strain>
    </source>
</reference>
<keyword evidence="3" id="KW-1185">Reference proteome</keyword>
<name>A0ABW3ZKR9_9RHOB</name>
<sequence>MSTPCPLDTLCPMHLDLSPDGGICHVGPTMARVLDGLSWHHRPVLELIHVDRPRGLDAFSDLVQQSGRKLRLRLRADEVRLSGVLVRKPCGGAIIDCSFGIGVGEAVARYGLSGRDFAPTDLSVEFLFLQEAKSAAMSASRRLNRRLQSARILAETQAFTDTLTGLGNRRALDQALDRLTHEGRPFALMQIDLDLFKAVNDSLGHGAGDAVLQAVAERIDAIVRSGDTAARVGGDEFVLIFPGLADAARLERIAARLIAAIEEPVFHDRQACRVSASIGIACSEHCATTGIAPLEAADRALYDAKHAGRGRAAFAKGHGSLAEPAVLKEP</sequence>